<dbReference type="Pfam" id="PF06083">
    <property type="entry name" value="IL17"/>
    <property type="match status" value="1"/>
</dbReference>
<keyword evidence="3" id="KW-0964">Secreted</keyword>
<keyword evidence="7" id="KW-1185">Reference proteome</keyword>
<reference evidence="6" key="1">
    <citation type="submission" date="2022-01" db="EMBL/GenBank/DDBJ databases">
        <title>Genome Sequence Resource for Two Populations of Ditylenchus destructor, the Migratory Endoparasitic Phytonematode.</title>
        <authorList>
            <person name="Zhang H."/>
            <person name="Lin R."/>
            <person name="Xie B."/>
        </authorList>
    </citation>
    <scope>NUCLEOTIDE SEQUENCE</scope>
    <source>
        <strain evidence="6">BazhouSP</strain>
    </source>
</reference>
<keyword evidence="4 5" id="KW-0732">Signal</keyword>
<evidence type="ECO:0000313" key="6">
    <source>
        <dbReference type="EMBL" id="KAI1692136.1"/>
    </source>
</evidence>
<evidence type="ECO:0000256" key="2">
    <source>
        <dbReference type="ARBA" id="ARBA00007236"/>
    </source>
</evidence>
<dbReference type="GO" id="GO:0005125">
    <property type="term" value="F:cytokine activity"/>
    <property type="evidence" value="ECO:0007669"/>
    <property type="project" value="InterPro"/>
</dbReference>
<evidence type="ECO:0000256" key="1">
    <source>
        <dbReference type="ARBA" id="ARBA00004613"/>
    </source>
</evidence>
<accession>A0AAD4MJ52</accession>
<comment type="caution">
    <text evidence="6">The sequence shown here is derived from an EMBL/GenBank/DDBJ whole genome shotgun (WGS) entry which is preliminary data.</text>
</comment>
<dbReference type="GO" id="GO:0005576">
    <property type="term" value="C:extracellular region"/>
    <property type="evidence" value="ECO:0007669"/>
    <property type="project" value="UniProtKB-SubCell"/>
</dbReference>
<gene>
    <name evidence="6" type="ORF">DdX_21416</name>
</gene>
<organism evidence="6 7">
    <name type="scientific">Ditylenchus destructor</name>
    <dbReference type="NCBI Taxonomy" id="166010"/>
    <lineage>
        <taxon>Eukaryota</taxon>
        <taxon>Metazoa</taxon>
        <taxon>Ecdysozoa</taxon>
        <taxon>Nematoda</taxon>
        <taxon>Chromadorea</taxon>
        <taxon>Rhabditida</taxon>
        <taxon>Tylenchina</taxon>
        <taxon>Tylenchomorpha</taxon>
        <taxon>Sphaerularioidea</taxon>
        <taxon>Anguinidae</taxon>
        <taxon>Anguininae</taxon>
        <taxon>Ditylenchus</taxon>
    </lineage>
</organism>
<sequence>MYRILPAFFMLIIFVHATKIEFKVIKADDMEESQAKPLLFLMPSNSLVNLMRNILHQKEDESEVTRNLPVCSNAALNSHYQMKRTIFHMVTGLERGLWRASASPSENYDYIKFENNMCIGSDSTVENIDMQQLHRDISPDMPIEMRALCGFRDEDNVNEKRLPKRIRESKCLCNTRNSKLIRDHFPDFRCEPLYYDVPVLLLDETCTNYTPSIEKISIACIPVFTSESSTSSLRMALNPRETQVVEI</sequence>
<comment type="similarity">
    <text evidence="2">Belongs to the IL-17 family.</text>
</comment>
<dbReference type="Proteomes" id="UP001201812">
    <property type="component" value="Unassembled WGS sequence"/>
</dbReference>
<protein>
    <submittedName>
        <fullName evidence="6">Interleukin-17 domain-containing protein</fullName>
    </submittedName>
</protein>
<comment type="subcellular location">
    <subcellularLocation>
        <location evidence="1">Secreted</location>
    </subcellularLocation>
</comment>
<proteinExistence type="inferred from homology"/>
<dbReference type="SUPFAM" id="SSF57501">
    <property type="entry name" value="Cystine-knot cytokines"/>
    <property type="match status" value="1"/>
</dbReference>
<dbReference type="InterPro" id="IPR010345">
    <property type="entry name" value="IL-17_fam"/>
</dbReference>
<feature type="signal peptide" evidence="5">
    <location>
        <begin position="1"/>
        <end position="17"/>
    </location>
</feature>
<evidence type="ECO:0000256" key="4">
    <source>
        <dbReference type="ARBA" id="ARBA00022729"/>
    </source>
</evidence>
<dbReference type="AlphaFoldDB" id="A0AAD4MJ52"/>
<evidence type="ECO:0000256" key="3">
    <source>
        <dbReference type="ARBA" id="ARBA00022525"/>
    </source>
</evidence>
<dbReference type="InterPro" id="IPR029034">
    <property type="entry name" value="Cystine-knot_cytokine"/>
</dbReference>
<evidence type="ECO:0000313" key="7">
    <source>
        <dbReference type="Proteomes" id="UP001201812"/>
    </source>
</evidence>
<dbReference type="Gene3D" id="2.10.90.10">
    <property type="entry name" value="Cystine-knot cytokines"/>
    <property type="match status" value="1"/>
</dbReference>
<feature type="chain" id="PRO_5041939553" evidence="5">
    <location>
        <begin position="18"/>
        <end position="247"/>
    </location>
</feature>
<dbReference type="EMBL" id="JAKKPZ010000819">
    <property type="protein sequence ID" value="KAI1692136.1"/>
    <property type="molecule type" value="Genomic_DNA"/>
</dbReference>
<name>A0AAD4MJ52_9BILA</name>
<evidence type="ECO:0000256" key="5">
    <source>
        <dbReference type="SAM" id="SignalP"/>
    </source>
</evidence>